<dbReference type="AlphaFoldDB" id="A0AAN8WH33"/>
<keyword evidence="4" id="KW-0227">DNA damage</keyword>
<dbReference type="GO" id="GO:0006281">
    <property type="term" value="P:DNA repair"/>
    <property type="evidence" value="ECO:0007669"/>
    <property type="project" value="UniProtKB-UniRule"/>
</dbReference>
<dbReference type="PANTHER" id="PTHR45685:SF2">
    <property type="entry name" value="CHROMATIN-REMODELING ATPASE INO80"/>
    <property type="match status" value="1"/>
</dbReference>
<sequence length="508" mass="58034">MMYCPLTLRQKFLYSGLKNKISIDELLRSSMGPSSQQSSVTSSLMNLVMQFRKVCNHPELLERREVRSPFTVTPQPYVIPKLIFREAYLLDASPSKHHLLYNKFFIFHPDNIHSTLVKDDIRRRRCFSFLRFIDFSPQQLYETALNGLRYRCMLLMAALQYAKLRFLRSRWMEETKVKLPADKLIAGRKDQLIIDSRMCPPKVNSSDVLSELVFTSHMSSVYTFTDHVIRHIPETMNHRIMRSKKERPLLIEELPDSQALTSESNDPFDNLIKSEPGLIKFEPLDDMESPMSREAKSLEKIGSPSKGSGSPHKGGGSHKSSHKRSSSGSKHSSRKHSIKKEPTNGIPENVELGSDSFILLPEFPHIERPAMVRSCLPTNLPAFLMHTCSKAQSLEKAIYCHDRTAEWWGVRSHHSDTPDGLACILQGSPQLDMEWRTRKQSFASPEVGGLRASYPRLGWSRILIPDKHSLIMDAGKLYVLDTLLSQLKAGGHRVLIYSQMTKMIDLLE</sequence>
<accession>A0AAN8WH33</accession>
<dbReference type="GO" id="GO:0006338">
    <property type="term" value="P:chromatin remodeling"/>
    <property type="evidence" value="ECO:0007669"/>
    <property type="project" value="UniProtKB-UniRule"/>
</dbReference>
<dbReference type="PANTHER" id="PTHR45685">
    <property type="entry name" value="HELICASE SRCAP-RELATED"/>
    <property type="match status" value="1"/>
</dbReference>
<dbReference type="GO" id="GO:0031011">
    <property type="term" value="C:Ino80 complex"/>
    <property type="evidence" value="ECO:0007669"/>
    <property type="project" value="UniProtKB-UniRule"/>
</dbReference>
<name>A0AAN8WH33_HALRR</name>
<comment type="similarity">
    <text evidence="4">Belongs to the SNF2/RAD54 helicase family.</text>
</comment>
<feature type="non-terminal residue" evidence="6">
    <location>
        <position position="508"/>
    </location>
</feature>
<keyword evidence="4" id="KW-0238">DNA-binding</keyword>
<keyword evidence="6" id="KW-0347">Helicase</keyword>
<dbReference type="InterPro" id="IPR027417">
    <property type="entry name" value="P-loop_NTPase"/>
</dbReference>
<dbReference type="Gene3D" id="3.40.50.300">
    <property type="entry name" value="P-loop containing nucleotide triphosphate hydrolases"/>
    <property type="match status" value="2"/>
</dbReference>
<comment type="subcellular location">
    <subcellularLocation>
        <location evidence="1 4">Nucleus</location>
    </subcellularLocation>
</comment>
<gene>
    <name evidence="6" type="primary">INO80_2</name>
    <name evidence="6" type="ORF">SK128_024634</name>
</gene>
<dbReference type="SUPFAM" id="SSF52540">
    <property type="entry name" value="P-loop containing nucleoside triphosphate hydrolases"/>
    <property type="match status" value="1"/>
</dbReference>
<feature type="region of interest" description="Disordered" evidence="5">
    <location>
        <begin position="279"/>
        <end position="350"/>
    </location>
</feature>
<proteinExistence type="inferred from homology"/>
<evidence type="ECO:0000256" key="4">
    <source>
        <dbReference type="RuleBase" id="RU368001"/>
    </source>
</evidence>
<keyword evidence="7" id="KW-1185">Reference proteome</keyword>
<comment type="catalytic activity">
    <reaction evidence="4">
        <text>ATP + H2O = ADP + phosphate + H(+)</text>
        <dbReference type="Rhea" id="RHEA:13065"/>
        <dbReference type="ChEBI" id="CHEBI:15377"/>
        <dbReference type="ChEBI" id="CHEBI:15378"/>
        <dbReference type="ChEBI" id="CHEBI:30616"/>
        <dbReference type="ChEBI" id="CHEBI:43474"/>
        <dbReference type="ChEBI" id="CHEBI:456216"/>
    </reaction>
</comment>
<evidence type="ECO:0000256" key="3">
    <source>
        <dbReference type="ARBA" id="ARBA00022840"/>
    </source>
</evidence>
<comment type="function">
    <text evidence="4">ATPase component of the INO80 complex which remodels chromatin by shifting nucleosomes and is involved in DNA repair.</text>
</comment>
<evidence type="ECO:0000256" key="1">
    <source>
        <dbReference type="ARBA" id="ARBA00004123"/>
    </source>
</evidence>
<dbReference type="EC" id="3.6.4.-" evidence="4"/>
<dbReference type="InterPro" id="IPR050520">
    <property type="entry name" value="INO80/SWR1_helicase"/>
</dbReference>
<dbReference type="GO" id="GO:0016887">
    <property type="term" value="F:ATP hydrolysis activity"/>
    <property type="evidence" value="ECO:0007669"/>
    <property type="project" value="TreeGrafter"/>
</dbReference>
<protein>
    <recommendedName>
        <fullName evidence="4">Chromatin-remodeling ATPase INO80</fullName>
        <ecNumber evidence="4">3.6.4.-</ecNumber>
    </recommendedName>
</protein>
<feature type="compositionally biased region" description="Basic residues" evidence="5">
    <location>
        <begin position="315"/>
        <end position="338"/>
    </location>
</feature>
<feature type="compositionally biased region" description="Low complexity" evidence="5">
    <location>
        <begin position="300"/>
        <end position="311"/>
    </location>
</feature>
<evidence type="ECO:0000256" key="2">
    <source>
        <dbReference type="ARBA" id="ARBA00022741"/>
    </source>
</evidence>
<reference evidence="6 7" key="1">
    <citation type="submission" date="2023-11" db="EMBL/GenBank/DDBJ databases">
        <title>Halocaridina rubra genome assembly.</title>
        <authorList>
            <person name="Smith C."/>
        </authorList>
    </citation>
    <scope>NUCLEOTIDE SEQUENCE [LARGE SCALE GENOMIC DNA]</scope>
    <source>
        <strain evidence="6">EP-1</strain>
        <tissue evidence="6">Whole</tissue>
    </source>
</reference>
<dbReference type="GO" id="GO:0042393">
    <property type="term" value="F:histone binding"/>
    <property type="evidence" value="ECO:0007669"/>
    <property type="project" value="TreeGrafter"/>
</dbReference>
<evidence type="ECO:0000313" key="7">
    <source>
        <dbReference type="Proteomes" id="UP001381693"/>
    </source>
</evidence>
<comment type="caution">
    <text evidence="6">The sequence shown here is derived from an EMBL/GenBank/DDBJ whole genome shotgun (WGS) entry which is preliminary data.</text>
</comment>
<keyword evidence="3 4" id="KW-0067">ATP-binding</keyword>
<keyword evidence="4" id="KW-0234">DNA repair</keyword>
<keyword evidence="4 6" id="KW-0378">Hydrolase</keyword>
<dbReference type="EMBL" id="JAXCGZ010022379">
    <property type="protein sequence ID" value="KAK7032434.1"/>
    <property type="molecule type" value="Genomic_DNA"/>
</dbReference>
<comment type="subunit">
    <text evidence="4">Component of the INO80 chromatin-remodeling complex.</text>
</comment>
<evidence type="ECO:0000256" key="5">
    <source>
        <dbReference type="SAM" id="MobiDB-lite"/>
    </source>
</evidence>
<dbReference type="GO" id="GO:0003677">
    <property type="term" value="F:DNA binding"/>
    <property type="evidence" value="ECO:0007669"/>
    <property type="project" value="UniProtKB-UniRule"/>
</dbReference>
<dbReference type="GO" id="GO:0004386">
    <property type="term" value="F:helicase activity"/>
    <property type="evidence" value="ECO:0007669"/>
    <property type="project" value="UniProtKB-KW"/>
</dbReference>
<evidence type="ECO:0000313" key="6">
    <source>
        <dbReference type="EMBL" id="KAK7032434.1"/>
    </source>
</evidence>
<organism evidence="6 7">
    <name type="scientific">Halocaridina rubra</name>
    <name type="common">Hawaiian red shrimp</name>
    <dbReference type="NCBI Taxonomy" id="373956"/>
    <lineage>
        <taxon>Eukaryota</taxon>
        <taxon>Metazoa</taxon>
        <taxon>Ecdysozoa</taxon>
        <taxon>Arthropoda</taxon>
        <taxon>Crustacea</taxon>
        <taxon>Multicrustacea</taxon>
        <taxon>Malacostraca</taxon>
        <taxon>Eumalacostraca</taxon>
        <taxon>Eucarida</taxon>
        <taxon>Decapoda</taxon>
        <taxon>Pleocyemata</taxon>
        <taxon>Caridea</taxon>
        <taxon>Atyoidea</taxon>
        <taxon>Atyidae</taxon>
        <taxon>Halocaridina</taxon>
    </lineage>
</organism>
<keyword evidence="2" id="KW-0547">Nucleotide-binding</keyword>
<dbReference type="Proteomes" id="UP001381693">
    <property type="component" value="Unassembled WGS sequence"/>
</dbReference>
<comment type="domain">
    <text evidence="4">The DBINO region is involved in binding to DNA.</text>
</comment>
<dbReference type="GO" id="GO:0005524">
    <property type="term" value="F:ATP binding"/>
    <property type="evidence" value="ECO:0007669"/>
    <property type="project" value="UniProtKB-UniRule"/>
</dbReference>